<dbReference type="EMBL" id="ASRX01000013">
    <property type="protein sequence ID" value="EYF06970.1"/>
    <property type="molecule type" value="Genomic_DNA"/>
</dbReference>
<feature type="compositionally biased region" description="Low complexity" evidence="1">
    <location>
        <begin position="54"/>
        <end position="63"/>
    </location>
</feature>
<accession>A0A017TDT3</accession>
<feature type="region of interest" description="Disordered" evidence="1">
    <location>
        <begin position="41"/>
        <end position="77"/>
    </location>
</feature>
<gene>
    <name evidence="3" type="ORF">CAP_1229</name>
</gene>
<evidence type="ECO:0000256" key="2">
    <source>
        <dbReference type="SAM" id="SignalP"/>
    </source>
</evidence>
<name>A0A017TDT3_9BACT</name>
<evidence type="ECO:0000313" key="4">
    <source>
        <dbReference type="Proteomes" id="UP000019678"/>
    </source>
</evidence>
<evidence type="ECO:0008006" key="5">
    <source>
        <dbReference type="Google" id="ProtNLM"/>
    </source>
</evidence>
<dbReference type="PROSITE" id="PS51257">
    <property type="entry name" value="PROKAR_LIPOPROTEIN"/>
    <property type="match status" value="1"/>
</dbReference>
<protein>
    <recommendedName>
        <fullName evidence="5">BNR repeat domain protein</fullName>
    </recommendedName>
</protein>
<feature type="chain" id="PRO_5001500231" description="BNR repeat domain protein" evidence="2">
    <location>
        <begin position="29"/>
        <end position="397"/>
    </location>
</feature>
<dbReference type="STRING" id="1192034.CAP_1229"/>
<feature type="signal peptide" evidence="2">
    <location>
        <begin position="1"/>
        <end position="28"/>
    </location>
</feature>
<proteinExistence type="predicted"/>
<comment type="caution">
    <text evidence="3">The sequence shown here is derived from an EMBL/GenBank/DDBJ whole genome shotgun (WGS) entry which is preliminary data.</text>
</comment>
<reference evidence="3 4" key="1">
    <citation type="submission" date="2013-05" db="EMBL/GenBank/DDBJ databases">
        <title>Genome assembly of Chondromyces apiculatus DSM 436.</title>
        <authorList>
            <person name="Sharma G."/>
            <person name="Khatri I."/>
            <person name="Kaur C."/>
            <person name="Mayilraj S."/>
            <person name="Subramanian S."/>
        </authorList>
    </citation>
    <scope>NUCLEOTIDE SEQUENCE [LARGE SCALE GENOMIC DNA]</scope>
    <source>
        <strain evidence="3 4">DSM 436</strain>
    </source>
</reference>
<evidence type="ECO:0000313" key="3">
    <source>
        <dbReference type="EMBL" id="EYF06970.1"/>
    </source>
</evidence>
<sequence>MRKSRASRTDVRHAGALLLMVLTAGSCAVLSGLDDYEVTSGGQGAAPGTGGASTTGTGSAPTTTGGGGGSTPGQHEANCLDGLDDDGDGLIDCADLEDCAPADYECAPTPPTGWTANAFAGLVNFAEIDNLPECPSGTTGADFFADPSAASCSACSCVLDPNSASCFAPQFTCHWGSQNCSGGTQQVDATDTDRCLQFQGAVPSTGSCRITGPSTVRQAGTCTVTGASTLQDPAPWGRAVRVCQSDTRQGGGCDAGQVCQPRPPTGVPGLEGLSCLVKEGTDGCDPGWTQLDVQLFAGGTDQRSCSACGCNTSAVGCTGGSVTANSRNECVPEGAQTTLTTQCQNVTDALANDSFSLRSSLGTVTGQATCTGGQGQGSVVTEGPTRLCCRLPSPSAN</sequence>
<keyword evidence="2" id="KW-0732">Signal</keyword>
<dbReference type="Proteomes" id="UP000019678">
    <property type="component" value="Unassembled WGS sequence"/>
</dbReference>
<dbReference type="AlphaFoldDB" id="A0A017TDT3"/>
<keyword evidence="4" id="KW-1185">Reference proteome</keyword>
<feature type="compositionally biased region" description="Gly residues" evidence="1">
    <location>
        <begin position="41"/>
        <end position="53"/>
    </location>
</feature>
<evidence type="ECO:0000256" key="1">
    <source>
        <dbReference type="SAM" id="MobiDB-lite"/>
    </source>
</evidence>
<dbReference type="RefSeq" id="WP_156040639.1">
    <property type="nucleotide sequence ID" value="NZ_ASRX01000013.1"/>
</dbReference>
<dbReference type="OrthoDB" id="5504527at2"/>
<dbReference type="InterPro" id="IPR018247">
    <property type="entry name" value="EF_Hand_1_Ca_BS"/>
</dbReference>
<organism evidence="3 4">
    <name type="scientific">Chondromyces apiculatus DSM 436</name>
    <dbReference type="NCBI Taxonomy" id="1192034"/>
    <lineage>
        <taxon>Bacteria</taxon>
        <taxon>Pseudomonadati</taxon>
        <taxon>Myxococcota</taxon>
        <taxon>Polyangia</taxon>
        <taxon>Polyangiales</taxon>
        <taxon>Polyangiaceae</taxon>
        <taxon>Chondromyces</taxon>
    </lineage>
</organism>
<dbReference type="PROSITE" id="PS00018">
    <property type="entry name" value="EF_HAND_1"/>
    <property type="match status" value="1"/>
</dbReference>